<sequence length="84" mass="9682">MDGFNKERLDIRSVCSPRRTQGVADHSKYITRLYLLAINDVLCKVQRTRGHGHLRCCLTSNWRPNQDLGTAGTLRTYGYKHYKG</sequence>
<accession>A0A212EU72</accession>
<keyword evidence="2" id="KW-1185">Reference proteome</keyword>
<proteinExistence type="predicted"/>
<dbReference type="Proteomes" id="UP000007151">
    <property type="component" value="Unassembled WGS sequence"/>
</dbReference>
<reference evidence="1 2" key="1">
    <citation type="journal article" date="2011" name="Cell">
        <title>The monarch butterfly genome yields insights into long-distance migration.</title>
        <authorList>
            <person name="Zhan S."/>
            <person name="Merlin C."/>
            <person name="Boore J.L."/>
            <person name="Reppert S.M."/>
        </authorList>
    </citation>
    <scope>NUCLEOTIDE SEQUENCE [LARGE SCALE GENOMIC DNA]</scope>
    <source>
        <strain evidence="1">F-2</strain>
    </source>
</reference>
<dbReference type="AlphaFoldDB" id="A0A212EU72"/>
<evidence type="ECO:0000313" key="2">
    <source>
        <dbReference type="Proteomes" id="UP000007151"/>
    </source>
</evidence>
<name>A0A212EU72_DANPL</name>
<dbReference type="KEGG" id="dpl:KGM_216192"/>
<gene>
    <name evidence="1" type="ORF">KGM_216192</name>
</gene>
<dbReference type="EMBL" id="AGBW02012447">
    <property type="protein sequence ID" value="OWR45052.1"/>
    <property type="molecule type" value="Genomic_DNA"/>
</dbReference>
<organism evidence="1 2">
    <name type="scientific">Danaus plexippus plexippus</name>
    <dbReference type="NCBI Taxonomy" id="278856"/>
    <lineage>
        <taxon>Eukaryota</taxon>
        <taxon>Metazoa</taxon>
        <taxon>Ecdysozoa</taxon>
        <taxon>Arthropoda</taxon>
        <taxon>Hexapoda</taxon>
        <taxon>Insecta</taxon>
        <taxon>Pterygota</taxon>
        <taxon>Neoptera</taxon>
        <taxon>Endopterygota</taxon>
        <taxon>Lepidoptera</taxon>
        <taxon>Glossata</taxon>
        <taxon>Ditrysia</taxon>
        <taxon>Papilionoidea</taxon>
        <taxon>Nymphalidae</taxon>
        <taxon>Danainae</taxon>
        <taxon>Danaini</taxon>
        <taxon>Danaina</taxon>
        <taxon>Danaus</taxon>
        <taxon>Danaus</taxon>
    </lineage>
</organism>
<evidence type="ECO:0000313" key="1">
    <source>
        <dbReference type="EMBL" id="OWR45052.1"/>
    </source>
</evidence>
<comment type="caution">
    <text evidence="1">The sequence shown here is derived from an EMBL/GenBank/DDBJ whole genome shotgun (WGS) entry which is preliminary data.</text>
</comment>
<dbReference type="InParanoid" id="A0A212EU72"/>
<protein>
    <submittedName>
        <fullName evidence="1">Uncharacterized protein</fullName>
    </submittedName>
</protein>